<name>A0A1J1IRX1_9DIPT</name>
<dbReference type="AlphaFoldDB" id="A0A1J1IRX1"/>
<feature type="signal peptide" evidence="2">
    <location>
        <begin position="1"/>
        <end position="20"/>
    </location>
</feature>
<sequence>MAKMLKIGILLLLVATVVNSAPIGRNVLLRSILGVGGGTDGDQPKKETDETEANGAVTDGFRPPTTPASTRYTKEPAEVVKKAETTPSISDKAIKTLIGVDDKEN</sequence>
<evidence type="ECO:0000313" key="3">
    <source>
        <dbReference type="EMBL" id="CRL02967.1"/>
    </source>
</evidence>
<feature type="compositionally biased region" description="Basic and acidic residues" evidence="1">
    <location>
        <begin position="72"/>
        <end position="84"/>
    </location>
</feature>
<keyword evidence="2" id="KW-0732">Signal</keyword>
<evidence type="ECO:0000256" key="2">
    <source>
        <dbReference type="SAM" id="SignalP"/>
    </source>
</evidence>
<feature type="region of interest" description="Disordered" evidence="1">
    <location>
        <begin position="34"/>
        <end position="84"/>
    </location>
</feature>
<reference evidence="3 4" key="1">
    <citation type="submission" date="2015-04" db="EMBL/GenBank/DDBJ databases">
        <authorList>
            <person name="Syromyatnikov M.Y."/>
            <person name="Popov V.N."/>
        </authorList>
    </citation>
    <scope>NUCLEOTIDE SEQUENCE [LARGE SCALE GENOMIC DNA]</scope>
</reference>
<organism evidence="3 4">
    <name type="scientific">Clunio marinus</name>
    <dbReference type="NCBI Taxonomy" id="568069"/>
    <lineage>
        <taxon>Eukaryota</taxon>
        <taxon>Metazoa</taxon>
        <taxon>Ecdysozoa</taxon>
        <taxon>Arthropoda</taxon>
        <taxon>Hexapoda</taxon>
        <taxon>Insecta</taxon>
        <taxon>Pterygota</taxon>
        <taxon>Neoptera</taxon>
        <taxon>Endopterygota</taxon>
        <taxon>Diptera</taxon>
        <taxon>Nematocera</taxon>
        <taxon>Chironomoidea</taxon>
        <taxon>Chironomidae</taxon>
        <taxon>Clunio</taxon>
    </lineage>
</organism>
<accession>A0A1J1IRX1</accession>
<gene>
    <name evidence="3" type="ORF">CLUMA_CG016143</name>
</gene>
<evidence type="ECO:0000256" key="1">
    <source>
        <dbReference type="SAM" id="MobiDB-lite"/>
    </source>
</evidence>
<feature type="chain" id="PRO_5012995278" evidence="2">
    <location>
        <begin position="21"/>
        <end position="105"/>
    </location>
</feature>
<proteinExistence type="predicted"/>
<evidence type="ECO:0000313" key="4">
    <source>
        <dbReference type="Proteomes" id="UP000183832"/>
    </source>
</evidence>
<keyword evidence="4" id="KW-1185">Reference proteome</keyword>
<dbReference type="Proteomes" id="UP000183832">
    <property type="component" value="Unassembled WGS sequence"/>
</dbReference>
<dbReference type="EMBL" id="CVRI01000059">
    <property type="protein sequence ID" value="CRL02967.1"/>
    <property type="molecule type" value="Genomic_DNA"/>
</dbReference>
<protein>
    <submittedName>
        <fullName evidence="3">CLUMA_CG016143, isoform A</fullName>
    </submittedName>
</protein>